<evidence type="ECO:0008006" key="8">
    <source>
        <dbReference type="Google" id="ProtNLM"/>
    </source>
</evidence>
<evidence type="ECO:0000256" key="5">
    <source>
        <dbReference type="RuleBase" id="RU004508"/>
    </source>
</evidence>
<evidence type="ECO:0000256" key="1">
    <source>
        <dbReference type="ARBA" id="ARBA00022898"/>
    </source>
</evidence>
<comment type="caution">
    <text evidence="6">The sequence shown here is derived from an EMBL/GenBank/DDBJ whole genome shotgun (WGS) entry which is preliminary data.</text>
</comment>
<evidence type="ECO:0000256" key="2">
    <source>
        <dbReference type="ARBA" id="ARBA00037999"/>
    </source>
</evidence>
<dbReference type="InterPro" id="IPR015422">
    <property type="entry name" value="PyrdxlP-dep_Trfase_small"/>
</dbReference>
<dbReference type="Gene3D" id="3.40.640.10">
    <property type="entry name" value="Type I PLP-dependent aspartate aminotransferase-like (Major domain)"/>
    <property type="match status" value="1"/>
</dbReference>
<protein>
    <recommendedName>
        <fullName evidence="8">Glutamine-scyllo-inositol transaminase</fullName>
    </recommendedName>
</protein>
<dbReference type="PIRSF" id="PIRSF000390">
    <property type="entry name" value="PLP_StrS"/>
    <property type="match status" value="1"/>
</dbReference>
<gene>
    <name evidence="6" type="ORF">US99_C0056G0005</name>
</gene>
<dbReference type="GO" id="GO:0030170">
    <property type="term" value="F:pyridoxal phosphate binding"/>
    <property type="evidence" value="ECO:0007669"/>
    <property type="project" value="TreeGrafter"/>
</dbReference>
<dbReference type="Gene3D" id="3.90.1150.10">
    <property type="entry name" value="Aspartate Aminotransferase, domain 1"/>
    <property type="match status" value="1"/>
</dbReference>
<reference evidence="6 7" key="1">
    <citation type="journal article" date="2015" name="Nature">
        <title>rRNA introns, odd ribosomes, and small enigmatic genomes across a large radiation of phyla.</title>
        <authorList>
            <person name="Brown C.T."/>
            <person name="Hug L.A."/>
            <person name="Thomas B.C."/>
            <person name="Sharon I."/>
            <person name="Castelle C.J."/>
            <person name="Singh A."/>
            <person name="Wilkins M.J."/>
            <person name="Williams K.H."/>
            <person name="Banfield J.F."/>
        </authorList>
    </citation>
    <scope>NUCLEOTIDE SEQUENCE [LARGE SCALE GENOMIC DNA]</scope>
</reference>
<dbReference type="Proteomes" id="UP000034324">
    <property type="component" value="Unassembled WGS sequence"/>
</dbReference>
<sequence length="368" mass="41087">IKFIDLGTHYKSIRGEILEKFDEISSRGDYILTEELEKFEKNISNYCGTKYAAGVGNCTDALFLSLKALGIGSGDEVITAPNSFIATAGAIVASGARPVFADVRNDYNIDPEIIEKTITKKTKAIIPVHLTGRSADMTKIMEIAQKRGLAVIEDAAQSIGAGYKNKRVGSFGIAGCFSLHPLKNLHAHGDGGLITTSDDAFYEKLLKLRNHGLKNRDECELWGYNSRLDAIQAAIGNIKMKYIDKWAQRRREIASMYKESLAEFAEMPEDKEYEEPVYHTFVIQSDNRDELRRYLAERGIETKIHYPIPIHLQQPAKALGYKKGDFPAAEAQAKKILSLPIYPELSNKQVEEVINGVKSFYIGTHHNI</sequence>
<dbReference type="PANTHER" id="PTHR30244:SF36">
    <property type="entry name" value="3-OXO-GLUCOSE-6-PHOSPHATE:GLUTAMATE AMINOTRANSFERASE"/>
    <property type="match status" value="1"/>
</dbReference>
<dbReference type="PATRIC" id="fig|1618432.3.peg.717"/>
<dbReference type="AlphaFoldDB" id="A0A0G0MT61"/>
<dbReference type="GO" id="GO:0008483">
    <property type="term" value="F:transaminase activity"/>
    <property type="evidence" value="ECO:0007669"/>
    <property type="project" value="TreeGrafter"/>
</dbReference>
<accession>A0A0G0MT61</accession>
<feature type="non-terminal residue" evidence="6">
    <location>
        <position position="1"/>
    </location>
</feature>
<organism evidence="6 7">
    <name type="scientific">Candidatus Daviesbacteria bacterium GW2011_GWF2_38_6</name>
    <dbReference type="NCBI Taxonomy" id="1618432"/>
    <lineage>
        <taxon>Bacteria</taxon>
        <taxon>Candidatus Daviesiibacteriota</taxon>
    </lineage>
</organism>
<dbReference type="EMBL" id="LBVC01000056">
    <property type="protein sequence ID" value="KKQ76889.1"/>
    <property type="molecule type" value="Genomic_DNA"/>
</dbReference>
<keyword evidence="1 4" id="KW-0663">Pyridoxal phosphate</keyword>
<dbReference type="InterPro" id="IPR015421">
    <property type="entry name" value="PyrdxlP-dep_Trfase_major"/>
</dbReference>
<feature type="active site" description="Proton acceptor" evidence="3">
    <location>
        <position position="183"/>
    </location>
</feature>
<dbReference type="CDD" id="cd00616">
    <property type="entry name" value="AHBA_syn"/>
    <property type="match status" value="1"/>
</dbReference>
<evidence type="ECO:0000313" key="7">
    <source>
        <dbReference type="Proteomes" id="UP000034324"/>
    </source>
</evidence>
<dbReference type="Pfam" id="PF01041">
    <property type="entry name" value="DegT_DnrJ_EryC1"/>
    <property type="match status" value="1"/>
</dbReference>
<dbReference type="SUPFAM" id="SSF53383">
    <property type="entry name" value="PLP-dependent transferases"/>
    <property type="match status" value="1"/>
</dbReference>
<dbReference type="GO" id="GO:0000271">
    <property type="term" value="P:polysaccharide biosynthetic process"/>
    <property type="evidence" value="ECO:0007669"/>
    <property type="project" value="TreeGrafter"/>
</dbReference>
<name>A0A0G0MT61_9BACT</name>
<feature type="modified residue" description="N6-(pyridoxal phosphate)lysine" evidence="4">
    <location>
        <position position="183"/>
    </location>
</feature>
<dbReference type="InterPro" id="IPR000653">
    <property type="entry name" value="DegT/StrS_aminotransferase"/>
</dbReference>
<evidence type="ECO:0000256" key="4">
    <source>
        <dbReference type="PIRSR" id="PIRSR000390-2"/>
    </source>
</evidence>
<evidence type="ECO:0000313" key="6">
    <source>
        <dbReference type="EMBL" id="KKQ76889.1"/>
    </source>
</evidence>
<comment type="similarity">
    <text evidence="2 5">Belongs to the DegT/DnrJ/EryC1 family.</text>
</comment>
<dbReference type="InterPro" id="IPR015424">
    <property type="entry name" value="PyrdxlP-dep_Trfase"/>
</dbReference>
<dbReference type="PANTHER" id="PTHR30244">
    <property type="entry name" value="TRANSAMINASE"/>
    <property type="match status" value="1"/>
</dbReference>
<evidence type="ECO:0000256" key="3">
    <source>
        <dbReference type="PIRSR" id="PIRSR000390-1"/>
    </source>
</evidence>
<proteinExistence type="inferred from homology"/>